<feature type="domain" description="RRM" evidence="8">
    <location>
        <begin position="9"/>
        <end position="95"/>
    </location>
</feature>
<dbReference type="SMART" id="SM00360">
    <property type="entry name" value="RRM"/>
    <property type="match status" value="2"/>
</dbReference>
<sequence length="265" mass="30186">PALKKNINRSIYVQGLPLDVTVAEIQETFGRFGIIMEDFETKLPKIKLYKKPDGTLKGDALITYFKPESVSLAITLLDESPFRPGASTNIQVAEAEFKSRESSDEKPGQPSKTKLDPRLKKQRLQKMEKKLAWYESDEPEVSDRHKRVVILKHMFTLAELEEDPTLLLDLKEEVRSECEKLGQVTAVKLFDKSEDGVISVKFVDKTSAIACVELMDGRWFGGQRVSAQLYDGKTQYEYSKSNESEEATKARLEKFAEWLEEEPDS</sequence>
<dbReference type="GO" id="GO:0005684">
    <property type="term" value="C:U2-type spliceosomal complex"/>
    <property type="evidence" value="ECO:0007669"/>
    <property type="project" value="TreeGrafter"/>
</dbReference>
<dbReference type="InterPro" id="IPR000504">
    <property type="entry name" value="RRM_dom"/>
</dbReference>
<gene>
    <name evidence="9" type="ORF">BJ085DRAFT_22709</name>
</gene>
<dbReference type="GO" id="GO:0003723">
    <property type="term" value="F:RNA binding"/>
    <property type="evidence" value="ECO:0007669"/>
    <property type="project" value="UniProtKB-UniRule"/>
</dbReference>
<evidence type="ECO:0000256" key="3">
    <source>
        <dbReference type="ARBA" id="ARBA00022737"/>
    </source>
</evidence>
<dbReference type="GO" id="GO:0000398">
    <property type="term" value="P:mRNA splicing, via spliceosome"/>
    <property type="evidence" value="ECO:0007669"/>
    <property type="project" value="InterPro"/>
</dbReference>
<dbReference type="PROSITE" id="PS50102">
    <property type="entry name" value="RRM"/>
    <property type="match status" value="1"/>
</dbReference>
<dbReference type="PANTHER" id="PTHR15608:SF0">
    <property type="entry name" value="HIV TAT-SPECIFIC FACTOR 1"/>
    <property type="match status" value="1"/>
</dbReference>
<dbReference type="FunFam" id="3.30.70.330:FF:000329">
    <property type="entry name" value="splicing factor U2AF-associated protein 2"/>
    <property type="match status" value="1"/>
</dbReference>
<name>A0A4V1J5Q8_9FUNG</name>
<dbReference type="EMBL" id="ML002236">
    <property type="protein sequence ID" value="RKP39909.1"/>
    <property type="molecule type" value="Genomic_DNA"/>
</dbReference>
<dbReference type="CDD" id="cd12281">
    <property type="entry name" value="RRM1_TatSF1_like"/>
    <property type="match status" value="1"/>
</dbReference>
<dbReference type="Proteomes" id="UP000268162">
    <property type="component" value="Unassembled WGS sequence"/>
</dbReference>
<evidence type="ECO:0000256" key="1">
    <source>
        <dbReference type="ARBA" id="ARBA00007747"/>
    </source>
</evidence>
<dbReference type="CDD" id="cd12282">
    <property type="entry name" value="RRM2_TatSF1_like"/>
    <property type="match status" value="1"/>
</dbReference>
<dbReference type="FunFam" id="3.30.70.330:FF:000105">
    <property type="entry name" value="HIV Tat-specific factor 1 homolog"/>
    <property type="match status" value="1"/>
</dbReference>
<feature type="non-terminal residue" evidence="9">
    <location>
        <position position="1"/>
    </location>
</feature>
<evidence type="ECO:0000256" key="5">
    <source>
        <dbReference type="ARBA" id="ARBA00023187"/>
    </source>
</evidence>
<keyword evidence="10" id="KW-1185">Reference proteome</keyword>
<evidence type="ECO:0000313" key="9">
    <source>
        <dbReference type="EMBL" id="RKP39909.1"/>
    </source>
</evidence>
<dbReference type="InterPro" id="IPR034393">
    <property type="entry name" value="TatSF1-like"/>
</dbReference>
<evidence type="ECO:0000313" key="10">
    <source>
        <dbReference type="Proteomes" id="UP000268162"/>
    </source>
</evidence>
<dbReference type="GO" id="GO:0005686">
    <property type="term" value="C:U2 snRNP"/>
    <property type="evidence" value="ECO:0007669"/>
    <property type="project" value="TreeGrafter"/>
</dbReference>
<proteinExistence type="inferred from homology"/>
<dbReference type="InterPro" id="IPR034392">
    <property type="entry name" value="TatSF1-like_RRM1"/>
</dbReference>
<dbReference type="STRING" id="215637.A0A4V1J5Q8"/>
<accession>A0A4V1J5Q8</accession>
<dbReference type="AlphaFoldDB" id="A0A4V1J5Q8"/>
<keyword evidence="4 6" id="KW-0694">RNA-binding</keyword>
<keyword evidence="5" id="KW-0508">mRNA splicing</keyword>
<protein>
    <recommendedName>
        <fullName evidence="8">RRM domain-containing protein</fullName>
    </recommendedName>
</protein>
<evidence type="ECO:0000259" key="8">
    <source>
        <dbReference type="PROSITE" id="PS50102"/>
    </source>
</evidence>
<keyword evidence="3" id="KW-0677">Repeat</keyword>
<feature type="region of interest" description="Disordered" evidence="7">
    <location>
        <begin position="96"/>
        <end position="119"/>
    </location>
</feature>
<evidence type="ECO:0000256" key="7">
    <source>
        <dbReference type="SAM" id="MobiDB-lite"/>
    </source>
</evidence>
<evidence type="ECO:0000256" key="4">
    <source>
        <dbReference type="ARBA" id="ARBA00022884"/>
    </source>
</evidence>
<evidence type="ECO:0000256" key="2">
    <source>
        <dbReference type="ARBA" id="ARBA00022664"/>
    </source>
</evidence>
<dbReference type="Pfam" id="PF00076">
    <property type="entry name" value="RRM_1"/>
    <property type="match status" value="1"/>
</dbReference>
<comment type="similarity">
    <text evidence="1">Belongs to the HTATSF1 family.</text>
</comment>
<dbReference type="PANTHER" id="PTHR15608">
    <property type="entry name" value="SPLICING FACTOR U2AF-ASSOCIATED PROTEIN 2"/>
    <property type="match status" value="1"/>
</dbReference>
<evidence type="ECO:0000256" key="6">
    <source>
        <dbReference type="PROSITE-ProRule" id="PRU00176"/>
    </source>
</evidence>
<dbReference type="Gene3D" id="3.30.70.330">
    <property type="match status" value="2"/>
</dbReference>
<keyword evidence="2" id="KW-0507">mRNA processing</keyword>
<dbReference type="SUPFAM" id="SSF54928">
    <property type="entry name" value="RNA-binding domain, RBD"/>
    <property type="match status" value="2"/>
</dbReference>
<dbReference type="InterPro" id="IPR012677">
    <property type="entry name" value="Nucleotide-bd_a/b_plait_sf"/>
</dbReference>
<organism evidence="9 10">
    <name type="scientific">Dimargaris cristalligena</name>
    <dbReference type="NCBI Taxonomy" id="215637"/>
    <lineage>
        <taxon>Eukaryota</taxon>
        <taxon>Fungi</taxon>
        <taxon>Fungi incertae sedis</taxon>
        <taxon>Zoopagomycota</taxon>
        <taxon>Kickxellomycotina</taxon>
        <taxon>Dimargaritomycetes</taxon>
        <taxon>Dimargaritales</taxon>
        <taxon>Dimargaritaceae</taxon>
        <taxon>Dimargaris</taxon>
    </lineage>
</organism>
<dbReference type="InterPro" id="IPR035979">
    <property type="entry name" value="RBD_domain_sf"/>
</dbReference>
<reference evidence="10" key="1">
    <citation type="journal article" date="2018" name="Nat. Microbiol.">
        <title>Leveraging single-cell genomics to expand the fungal tree of life.</title>
        <authorList>
            <person name="Ahrendt S.R."/>
            <person name="Quandt C.A."/>
            <person name="Ciobanu D."/>
            <person name="Clum A."/>
            <person name="Salamov A."/>
            <person name="Andreopoulos B."/>
            <person name="Cheng J.F."/>
            <person name="Woyke T."/>
            <person name="Pelin A."/>
            <person name="Henrissat B."/>
            <person name="Reynolds N.K."/>
            <person name="Benny G.L."/>
            <person name="Smith M.E."/>
            <person name="James T.Y."/>
            <person name="Grigoriev I.V."/>
        </authorList>
    </citation>
    <scope>NUCLEOTIDE SEQUENCE [LARGE SCALE GENOMIC DNA]</scope>
    <source>
        <strain evidence="10">RSA 468</strain>
    </source>
</reference>